<name>A0A9Q3DPZ8_9BASI</name>
<evidence type="ECO:0000313" key="2">
    <source>
        <dbReference type="Proteomes" id="UP000765509"/>
    </source>
</evidence>
<protein>
    <submittedName>
        <fullName evidence="1">Uncharacterized protein</fullName>
    </submittedName>
</protein>
<dbReference type="EMBL" id="AVOT02020279">
    <property type="protein sequence ID" value="MBW0508351.1"/>
    <property type="molecule type" value="Genomic_DNA"/>
</dbReference>
<dbReference type="Proteomes" id="UP000765509">
    <property type="component" value="Unassembled WGS sequence"/>
</dbReference>
<gene>
    <name evidence="1" type="ORF">O181_048066</name>
</gene>
<sequence>MVNEIILKKCGGELENAIRSRCIDPFSTEDFINSMEDITTRKEIGRNYYKPPIDIKISGKTIQRPNKPQDRAPFKVHKCKSTSHLANTCPKKKKINEIEIEKTEDTKERNVVTVHGTDYETLKKEKSQMNLV</sequence>
<dbReference type="AlphaFoldDB" id="A0A9Q3DPZ8"/>
<evidence type="ECO:0000313" key="1">
    <source>
        <dbReference type="EMBL" id="MBW0508351.1"/>
    </source>
</evidence>
<accession>A0A9Q3DPZ8</accession>
<organism evidence="1 2">
    <name type="scientific">Austropuccinia psidii MF-1</name>
    <dbReference type="NCBI Taxonomy" id="1389203"/>
    <lineage>
        <taxon>Eukaryota</taxon>
        <taxon>Fungi</taxon>
        <taxon>Dikarya</taxon>
        <taxon>Basidiomycota</taxon>
        <taxon>Pucciniomycotina</taxon>
        <taxon>Pucciniomycetes</taxon>
        <taxon>Pucciniales</taxon>
        <taxon>Sphaerophragmiaceae</taxon>
        <taxon>Austropuccinia</taxon>
    </lineage>
</organism>
<reference evidence="1" key="1">
    <citation type="submission" date="2021-03" db="EMBL/GenBank/DDBJ databases">
        <title>Draft genome sequence of rust myrtle Austropuccinia psidii MF-1, a brazilian biotype.</title>
        <authorList>
            <person name="Quecine M.C."/>
            <person name="Pachon D.M.R."/>
            <person name="Bonatelli M.L."/>
            <person name="Correr F.H."/>
            <person name="Franceschini L.M."/>
            <person name="Leite T.F."/>
            <person name="Margarido G.R.A."/>
            <person name="Almeida C.A."/>
            <person name="Ferrarezi J.A."/>
            <person name="Labate C.A."/>
        </authorList>
    </citation>
    <scope>NUCLEOTIDE SEQUENCE</scope>
    <source>
        <strain evidence="1">MF-1</strain>
    </source>
</reference>
<comment type="caution">
    <text evidence="1">The sequence shown here is derived from an EMBL/GenBank/DDBJ whole genome shotgun (WGS) entry which is preliminary data.</text>
</comment>
<proteinExistence type="predicted"/>
<keyword evidence="2" id="KW-1185">Reference proteome</keyword>